<dbReference type="RefSeq" id="WP_083502986.1">
    <property type="nucleotide sequence ID" value="NZ_AP013042.1"/>
</dbReference>
<evidence type="ECO:0000256" key="3">
    <source>
        <dbReference type="ARBA" id="ARBA00011245"/>
    </source>
</evidence>
<keyword evidence="8" id="KW-0472">Membrane</keyword>
<evidence type="ECO:0000256" key="5">
    <source>
        <dbReference type="ARBA" id="ARBA00022448"/>
    </source>
</evidence>
<organism evidence="13 14">
    <name type="scientific">endosymbiont of Bathymodiolus septemdierum str. Myojin knoll</name>
    <dbReference type="NCBI Taxonomy" id="1303921"/>
    <lineage>
        <taxon>Bacteria</taxon>
        <taxon>Pseudomonadati</taxon>
        <taxon>Pseudomonadota</taxon>
        <taxon>Gammaproteobacteria</taxon>
        <taxon>sulfur-oxidizing symbionts</taxon>
    </lineage>
</organism>
<comment type="subunit">
    <text evidence="3">Monomer.</text>
</comment>
<evidence type="ECO:0000256" key="2">
    <source>
        <dbReference type="ARBA" id="ARBA00009696"/>
    </source>
</evidence>
<dbReference type="Pfam" id="PF03550">
    <property type="entry name" value="LolB"/>
    <property type="match status" value="1"/>
</dbReference>
<proteinExistence type="inferred from homology"/>
<sequence>MKTPVLLLLISLLSACSTVSERMENLPYSQSIPKAWAIAGRLSATIDGKTESVSFELQQQRGFYQLILTGTLGFGQRKVEQTQRGLLVDGKLMGLSLQEWMVAELGWYFPVAKLEQLVFMHDLKNAKYWQMKVSKYQEINGVAYPKIVRFKNTVRTVKIKLLLREINRLK</sequence>
<name>A0A0P0UST1_9GAMM</name>
<evidence type="ECO:0000256" key="11">
    <source>
        <dbReference type="ARBA" id="ARBA00023237"/>
    </source>
</evidence>
<dbReference type="SUPFAM" id="SSF89392">
    <property type="entry name" value="Prokaryotic lipoproteins and lipoprotein localization factors"/>
    <property type="match status" value="1"/>
</dbReference>
<dbReference type="STRING" id="1303921.BSEPE_1078"/>
<keyword evidence="9" id="KW-0564">Palmitate</keyword>
<dbReference type="GO" id="GO:0015031">
    <property type="term" value="P:protein transport"/>
    <property type="evidence" value="ECO:0007669"/>
    <property type="project" value="UniProtKB-KW"/>
</dbReference>
<dbReference type="InterPro" id="IPR004565">
    <property type="entry name" value="OM_lipoprot_LolB"/>
</dbReference>
<evidence type="ECO:0000313" key="13">
    <source>
        <dbReference type="EMBL" id="BAS68068.1"/>
    </source>
</evidence>
<dbReference type="InterPro" id="IPR029046">
    <property type="entry name" value="LolA/LolB/LppX"/>
</dbReference>
<evidence type="ECO:0000256" key="4">
    <source>
        <dbReference type="ARBA" id="ARBA00016202"/>
    </source>
</evidence>
<dbReference type="Proteomes" id="UP000067399">
    <property type="component" value="Chromosome"/>
</dbReference>
<keyword evidence="14" id="KW-1185">Reference proteome</keyword>
<evidence type="ECO:0000256" key="8">
    <source>
        <dbReference type="ARBA" id="ARBA00023136"/>
    </source>
</evidence>
<dbReference type="OrthoDB" id="9797618at2"/>
<evidence type="ECO:0000256" key="10">
    <source>
        <dbReference type="ARBA" id="ARBA00023186"/>
    </source>
</evidence>
<evidence type="ECO:0000256" key="9">
    <source>
        <dbReference type="ARBA" id="ARBA00023139"/>
    </source>
</evidence>
<keyword evidence="12" id="KW-0449">Lipoprotein</keyword>
<reference evidence="13 14" key="1">
    <citation type="journal article" date="2000" name="Mar. Ecol. Prog. Ser.">
        <title>Phylogenetic characterization of endosymbionts in three hydrothermal vent mussels: influence on host distributions.</title>
        <authorList>
            <person name="Fujiwara Y."/>
            <person name="Takai K."/>
            <person name="Uematsu K."/>
            <person name="Tsuchida S."/>
            <person name="Hunt J.C."/>
            <person name="Hashimoto J."/>
        </authorList>
    </citation>
    <scope>NUCLEOTIDE SEQUENCE [LARGE SCALE GENOMIC DNA]</scope>
    <source>
        <strain evidence="13 14">Myojin Knoll</strain>
    </source>
</reference>
<dbReference type="PROSITE" id="PS51257">
    <property type="entry name" value="PROKAR_LIPOPROTEIN"/>
    <property type="match status" value="1"/>
</dbReference>
<dbReference type="EMBL" id="AP013042">
    <property type="protein sequence ID" value="BAS68068.1"/>
    <property type="molecule type" value="Genomic_DNA"/>
</dbReference>
<evidence type="ECO:0000256" key="1">
    <source>
        <dbReference type="ARBA" id="ARBA00004459"/>
    </source>
</evidence>
<keyword evidence="6" id="KW-0732">Signal</keyword>
<keyword evidence="7" id="KW-0653">Protein transport</keyword>
<reference evidence="13 14" key="2">
    <citation type="journal article" date="2016" name="ISME J.">
        <title>Heterogeneous composition of key metabolic gene clusters in a vent mussel symbiont population.</title>
        <authorList>
            <person name="Ikuta T."/>
            <person name="Takaki Y."/>
            <person name="Nagai Y."/>
            <person name="Shimamura S."/>
            <person name="Tsuda M."/>
            <person name="Kawagucci S."/>
            <person name="Aoki Y."/>
            <person name="Inoue K."/>
            <person name="Teruya M."/>
            <person name="Satou K."/>
            <person name="Teruya K."/>
            <person name="Shimoji M."/>
            <person name="Tamotsu H."/>
            <person name="Hirano T."/>
            <person name="Maruyama T."/>
            <person name="Yoshida T."/>
        </authorList>
    </citation>
    <scope>NUCLEOTIDE SEQUENCE [LARGE SCALE GENOMIC DNA]</scope>
    <source>
        <strain evidence="13 14">Myojin Knoll</strain>
    </source>
</reference>
<keyword evidence="5" id="KW-0813">Transport</keyword>
<dbReference type="GO" id="GO:0009279">
    <property type="term" value="C:cell outer membrane"/>
    <property type="evidence" value="ECO:0007669"/>
    <property type="project" value="UniProtKB-SubCell"/>
</dbReference>
<keyword evidence="11" id="KW-0998">Cell outer membrane</keyword>
<comment type="similarity">
    <text evidence="2">Belongs to the LolB family.</text>
</comment>
<evidence type="ECO:0000256" key="6">
    <source>
        <dbReference type="ARBA" id="ARBA00022729"/>
    </source>
</evidence>
<dbReference type="KEGG" id="ebh:BSEPE_1078"/>
<accession>A0A0P0UST1</accession>
<dbReference type="AlphaFoldDB" id="A0A0P0UST1"/>
<protein>
    <recommendedName>
        <fullName evidence="4">Outer-membrane lipoprotein LolB</fullName>
    </recommendedName>
</protein>
<gene>
    <name evidence="13" type="ORF">BSEPE_1078</name>
</gene>
<keyword evidence="10" id="KW-0143">Chaperone</keyword>
<dbReference type="Gene3D" id="2.50.20.10">
    <property type="entry name" value="Lipoprotein localisation LolA/LolB/LppX"/>
    <property type="match status" value="1"/>
</dbReference>
<evidence type="ECO:0000256" key="12">
    <source>
        <dbReference type="ARBA" id="ARBA00023288"/>
    </source>
</evidence>
<comment type="subcellular location">
    <subcellularLocation>
        <location evidence="1">Cell outer membrane</location>
        <topology evidence="1">Lipid-anchor</topology>
    </subcellularLocation>
</comment>
<evidence type="ECO:0000313" key="14">
    <source>
        <dbReference type="Proteomes" id="UP000067399"/>
    </source>
</evidence>
<evidence type="ECO:0000256" key="7">
    <source>
        <dbReference type="ARBA" id="ARBA00022927"/>
    </source>
</evidence>